<protein>
    <submittedName>
        <fullName evidence="1">Uncharacterized protein</fullName>
    </submittedName>
</protein>
<sequence>MDVLVAQRLQVRHTGALLLDGGRVVCPHPGVAVRLQLRAHATARSTLRTLLSAAEHPQQVLHVMAVFMGHHILFREWAATGTELGDQHLEEVGVEVGRFVHWAVERPDLAAGRSASGAYLAAEQPHVWAGVAGQQRFPYRVHGVTGGHHPALHEPVGIGPGSALAQVETGCYVVAGVERLLAQHATGIDAEQHCDHHHQ</sequence>
<evidence type="ECO:0000313" key="1">
    <source>
        <dbReference type="EMBL" id="COU90960.1"/>
    </source>
</evidence>
<gene>
    <name evidence="1" type="ORF">ERS007703_00033</name>
</gene>
<dbReference type="AlphaFoldDB" id="A0A0U0QJ73"/>
<evidence type="ECO:0000313" key="2">
    <source>
        <dbReference type="Proteomes" id="UP000038802"/>
    </source>
</evidence>
<reference evidence="2" key="1">
    <citation type="submission" date="2015-03" db="EMBL/GenBank/DDBJ databases">
        <authorList>
            <consortium name="Pathogen Informatics"/>
        </authorList>
    </citation>
    <scope>NUCLEOTIDE SEQUENCE [LARGE SCALE GENOMIC DNA]</scope>
    <source>
        <strain evidence="2">K00500041</strain>
    </source>
</reference>
<name>A0A0U0QJ73_MYCTX</name>
<accession>A0A0U0QJ73</accession>
<dbReference type="Proteomes" id="UP000038802">
    <property type="component" value="Unassembled WGS sequence"/>
</dbReference>
<dbReference type="EMBL" id="CSAE01000002">
    <property type="protein sequence ID" value="COU90960.1"/>
    <property type="molecule type" value="Genomic_DNA"/>
</dbReference>
<organism evidence="1 2">
    <name type="scientific">Mycobacterium tuberculosis</name>
    <dbReference type="NCBI Taxonomy" id="1773"/>
    <lineage>
        <taxon>Bacteria</taxon>
        <taxon>Bacillati</taxon>
        <taxon>Actinomycetota</taxon>
        <taxon>Actinomycetes</taxon>
        <taxon>Mycobacteriales</taxon>
        <taxon>Mycobacteriaceae</taxon>
        <taxon>Mycobacterium</taxon>
        <taxon>Mycobacterium tuberculosis complex</taxon>
    </lineage>
</organism>
<proteinExistence type="predicted"/>